<organism evidence="2 3">
    <name type="scientific">Burkholderia mallei (strain ATCC 23344)</name>
    <dbReference type="NCBI Taxonomy" id="243160"/>
    <lineage>
        <taxon>Bacteria</taxon>
        <taxon>Pseudomonadati</taxon>
        <taxon>Pseudomonadota</taxon>
        <taxon>Betaproteobacteria</taxon>
        <taxon>Burkholderiales</taxon>
        <taxon>Burkholderiaceae</taxon>
        <taxon>Burkholderia</taxon>
        <taxon>pseudomallei group</taxon>
    </lineage>
</organism>
<dbReference type="AlphaFoldDB" id="A0A0H2WDD4"/>
<sequence length="397" mass="44130">MPHKSTSIFRVMTCRFEDIFEISAEKRERRYETGDRMRGRRGGASCCGRRAGRAAGSPRAGAKHARAFQFVSPPHASAQRAARSSRAPARIGSRPAGVVAAGIHSMSRRHGARAPVMGAGAPAIHGIAAKTVAGIGREPRPPGASSAHADRAAGLRDARAGRHRRCRRSRVRALAWCVMRDAGSMFEPRRCARHSFRYALAPGCRLHRRSRVQAVRQRDDLTDTDIERSGKARRRMNRARDSPARRERRIFHARAKMSARLDHSGERRQSRQARGAPSGSIGERRRPDIVDESLRADRGGPRRPVRDAPAGEERSMRSVTILSCRTAADSCCAAAYYRWTDGQMARAAQHHIAKQLLAETEKAGETRITRECKTFRCTIKGLFKSRRTRTLRVRAAV</sequence>
<feature type="compositionally biased region" description="Basic and acidic residues" evidence="1">
    <location>
        <begin position="216"/>
        <end position="230"/>
    </location>
</feature>
<gene>
    <name evidence="2" type="ordered locus">BMAA1246.1</name>
</gene>
<feature type="region of interest" description="Disordered" evidence="1">
    <location>
        <begin position="211"/>
        <end position="314"/>
    </location>
</feature>
<feature type="compositionally biased region" description="Basic and acidic residues" evidence="1">
    <location>
        <begin position="282"/>
        <end position="314"/>
    </location>
</feature>
<feature type="compositionally biased region" description="Basic and acidic residues" evidence="1">
    <location>
        <begin position="148"/>
        <end position="160"/>
    </location>
</feature>
<evidence type="ECO:0000313" key="3">
    <source>
        <dbReference type="Proteomes" id="UP000006693"/>
    </source>
</evidence>
<evidence type="ECO:0000313" key="2">
    <source>
        <dbReference type="EMBL" id="AAU47160.1"/>
    </source>
</evidence>
<dbReference type="HOGENOM" id="CLU_680907_0_0_4"/>
<name>A0A0H2WDD4_BURMA</name>
<feature type="region of interest" description="Disordered" evidence="1">
    <location>
        <begin position="74"/>
        <end position="93"/>
    </location>
</feature>
<dbReference type="KEGG" id="bma:BMAA1246.1"/>
<keyword evidence="3" id="KW-1185">Reference proteome</keyword>
<feature type="region of interest" description="Disordered" evidence="1">
    <location>
        <begin position="33"/>
        <end position="60"/>
    </location>
</feature>
<reference evidence="2 3" key="1">
    <citation type="journal article" date="2004" name="Proc. Natl. Acad. Sci. U.S.A.">
        <title>Structural flexibility in the Burkholderia mallei genome.</title>
        <authorList>
            <person name="Nierman W.C."/>
            <person name="DeShazer D."/>
            <person name="Kim H.S."/>
            <person name="Tettelin H."/>
            <person name="Nelson K.E."/>
            <person name="Feldblyum T."/>
            <person name="Ulrich R.L."/>
            <person name="Ronning C.M."/>
            <person name="Brinkac L.M."/>
            <person name="Daugherty S.C."/>
            <person name="Davidsen T.D."/>
            <person name="Deboy R.T."/>
            <person name="Dimitrov G."/>
            <person name="Dodson R.J."/>
            <person name="Durkin A.S."/>
            <person name="Gwinn M.L."/>
            <person name="Haft D.H."/>
            <person name="Khouri H."/>
            <person name="Kolonay J.F."/>
            <person name="Madupu R."/>
            <person name="Mohammoud Y."/>
            <person name="Nelson W.C."/>
            <person name="Radune D."/>
            <person name="Romero C.M."/>
            <person name="Sarria S."/>
            <person name="Selengut J."/>
            <person name="Shamblin C."/>
            <person name="Sullivan S.A."/>
            <person name="White O."/>
            <person name="Yu Y."/>
            <person name="Zafar N."/>
            <person name="Zhou L."/>
            <person name="Fraser C.M."/>
        </authorList>
    </citation>
    <scope>NUCLEOTIDE SEQUENCE [LARGE SCALE GENOMIC DNA]</scope>
    <source>
        <strain evidence="2 3">ATCC 23344</strain>
    </source>
</reference>
<feature type="region of interest" description="Disordered" evidence="1">
    <location>
        <begin position="138"/>
        <end position="164"/>
    </location>
</feature>
<evidence type="ECO:0000256" key="1">
    <source>
        <dbReference type="SAM" id="MobiDB-lite"/>
    </source>
</evidence>
<feature type="compositionally biased region" description="Low complexity" evidence="1">
    <location>
        <begin position="43"/>
        <end position="60"/>
    </location>
</feature>
<accession>A0A0H2WDD4</accession>
<feature type="compositionally biased region" description="Basic and acidic residues" evidence="1">
    <location>
        <begin position="259"/>
        <end position="269"/>
    </location>
</feature>
<dbReference type="Proteomes" id="UP000006693">
    <property type="component" value="Chromosome 2"/>
</dbReference>
<proteinExistence type="predicted"/>
<feature type="compositionally biased region" description="Basic residues" evidence="1">
    <location>
        <begin position="246"/>
        <end position="257"/>
    </location>
</feature>
<dbReference type="EMBL" id="CP000011">
    <property type="protein sequence ID" value="AAU47160.1"/>
    <property type="molecule type" value="Genomic_DNA"/>
</dbReference>
<protein>
    <submittedName>
        <fullName evidence="2">Uncharacterized protein</fullName>
    </submittedName>
</protein>